<comment type="catalytic activity">
    <reaction evidence="12">
        <text>5,6-dihydrouridine(47) in tRNA + NADP(+) = uridine(47) in tRNA + NADPH + H(+)</text>
        <dbReference type="Rhea" id="RHEA:53360"/>
        <dbReference type="Rhea" id="RHEA-COMP:13539"/>
        <dbReference type="Rhea" id="RHEA-COMP:13540"/>
        <dbReference type="ChEBI" id="CHEBI:15378"/>
        <dbReference type="ChEBI" id="CHEBI:57783"/>
        <dbReference type="ChEBI" id="CHEBI:58349"/>
        <dbReference type="ChEBI" id="CHEBI:65315"/>
        <dbReference type="ChEBI" id="CHEBI:74443"/>
        <dbReference type="EC" id="1.3.1.89"/>
    </reaction>
    <physiologicalReaction direction="right-to-left" evidence="12">
        <dbReference type="Rhea" id="RHEA:53362"/>
    </physiologicalReaction>
</comment>
<keyword evidence="6" id="KW-0819">tRNA processing</keyword>
<name>C1EEA5_MICCC</name>
<keyword evidence="5" id="KW-0288">FMN</keyword>
<dbReference type="STRING" id="296587.C1EEA5"/>
<dbReference type="GeneID" id="8247365"/>
<keyword evidence="7" id="KW-0521">NADP</keyword>
<comment type="catalytic activity">
    <reaction evidence="9">
        <text>5,6-dihydrouridine(47) in tRNA + NAD(+) = uridine(47) in tRNA + NADH + H(+)</text>
        <dbReference type="Rhea" id="RHEA:53364"/>
        <dbReference type="Rhea" id="RHEA-COMP:13539"/>
        <dbReference type="Rhea" id="RHEA-COMP:13540"/>
        <dbReference type="ChEBI" id="CHEBI:15378"/>
        <dbReference type="ChEBI" id="CHEBI:57540"/>
        <dbReference type="ChEBI" id="CHEBI:57945"/>
        <dbReference type="ChEBI" id="CHEBI:65315"/>
        <dbReference type="ChEBI" id="CHEBI:74443"/>
        <dbReference type="EC" id="1.3.1.89"/>
    </reaction>
    <physiologicalReaction direction="right-to-left" evidence="9">
        <dbReference type="Rhea" id="RHEA:53366"/>
    </physiologicalReaction>
</comment>
<evidence type="ECO:0000313" key="16">
    <source>
        <dbReference type="Proteomes" id="UP000002009"/>
    </source>
</evidence>
<keyword evidence="8" id="KW-0560">Oxidoreductase</keyword>
<dbReference type="AlphaFoldDB" id="C1EEA5"/>
<evidence type="ECO:0000313" key="15">
    <source>
        <dbReference type="EMBL" id="ACO66502.1"/>
    </source>
</evidence>
<dbReference type="PANTHER" id="PTHR45846:SF1">
    <property type="entry name" value="TRNA-DIHYDROURIDINE(47) SYNTHASE [NAD(P)(+)]-LIKE"/>
    <property type="match status" value="1"/>
</dbReference>
<dbReference type="InterPro" id="IPR035587">
    <property type="entry name" value="DUS-like_FMN-bd"/>
</dbReference>
<evidence type="ECO:0000256" key="4">
    <source>
        <dbReference type="ARBA" id="ARBA00022630"/>
    </source>
</evidence>
<feature type="compositionally biased region" description="Low complexity" evidence="13">
    <location>
        <begin position="10"/>
        <end position="22"/>
    </location>
</feature>
<sequence length="465" mass="49821">MSALTACALSPRASAAGHASSSSPPPRRDYAALFERGRNGGAPPLFLAPMEGLGDRRLRRALAFSTGGFDEACREFTRVPGVLSQGANPEKLLRGIALTGYDADELTDWERFAWHHDDVRGDAPPPTSRAPNLLAAQLMGSNEDLLERCARFLAHQGGAPRVDLNCGCPANVVTGKGAGSSLLRDPRDVEAMTRAVARGVAGTGCAVTVKLRSGFDDRGLLRENLLAAQAGGASFVTLHPRTRAQGYSGHAAWEDIGFAVDLLSVPVVGNGDVTSAALASKMLRDTGCAGVMIGRGAVQDPLVFRRCRAALSDENFRRGTSGDASVGYAWEMTAEEEADEIRGFLRRFADEVFGEAERQEAEGKRRRRRGRSPAEDSERFKVGKLKQVCKYLFAGNDALLPHVAGVLGTEVDLDAGIDAAKLLRDVEELVAERWRGEPREVLVDAFSLRTAYQGSADASKDAVRT</sequence>
<feature type="domain" description="DUS-like FMN-binding" evidence="14">
    <location>
        <begin position="104"/>
        <end position="316"/>
    </location>
</feature>
<comment type="cofactor">
    <cofactor evidence="1">
        <name>FMN</name>
        <dbReference type="ChEBI" id="CHEBI:58210"/>
    </cofactor>
</comment>
<evidence type="ECO:0000256" key="10">
    <source>
        <dbReference type="ARBA" id="ARBA00048342"/>
    </source>
</evidence>
<dbReference type="PANTHER" id="PTHR45846">
    <property type="entry name" value="TRNA-DIHYDROURIDINE(47) SYNTHASE [NAD(P)(+)]-LIKE"/>
    <property type="match status" value="1"/>
</dbReference>
<protein>
    <recommendedName>
        <fullName evidence="3">tRNA-dihydrouridine(47) synthase [NAD(P)(+)]</fullName>
        <ecNumber evidence="3">1.3.1.89</ecNumber>
    </recommendedName>
</protein>
<evidence type="ECO:0000256" key="1">
    <source>
        <dbReference type="ARBA" id="ARBA00001917"/>
    </source>
</evidence>
<evidence type="ECO:0000256" key="12">
    <source>
        <dbReference type="ARBA" id="ARBA00049513"/>
    </source>
</evidence>
<dbReference type="GO" id="GO:0102265">
    <property type="term" value="F:tRNA-dihydrouridine47 synthase activity"/>
    <property type="evidence" value="ECO:0007669"/>
    <property type="project" value="UniProtKB-EC"/>
</dbReference>
<dbReference type="InParanoid" id="C1EEA5"/>
<evidence type="ECO:0000256" key="13">
    <source>
        <dbReference type="SAM" id="MobiDB-lite"/>
    </source>
</evidence>
<keyword evidence="16" id="KW-1185">Reference proteome</keyword>
<dbReference type="KEGG" id="mis:MICPUN_103106"/>
<dbReference type="Pfam" id="PF01207">
    <property type="entry name" value="Dus"/>
    <property type="match status" value="1"/>
</dbReference>
<evidence type="ECO:0000256" key="8">
    <source>
        <dbReference type="ARBA" id="ARBA00023002"/>
    </source>
</evidence>
<evidence type="ECO:0000256" key="7">
    <source>
        <dbReference type="ARBA" id="ARBA00022857"/>
    </source>
</evidence>
<evidence type="ECO:0000256" key="9">
    <source>
        <dbReference type="ARBA" id="ARBA00048266"/>
    </source>
</evidence>
<keyword evidence="4" id="KW-0285">Flavoprotein</keyword>
<dbReference type="eggNOG" id="KOG2333">
    <property type="taxonomic scope" value="Eukaryota"/>
</dbReference>
<dbReference type="GO" id="GO:0050660">
    <property type="term" value="F:flavin adenine dinucleotide binding"/>
    <property type="evidence" value="ECO:0007669"/>
    <property type="project" value="InterPro"/>
</dbReference>
<dbReference type="SUPFAM" id="SSF51395">
    <property type="entry name" value="FMN-linked oxidoreductases"/>
    <property type="match status" value="1"/>
</dbReference>
<dbReference type="Proteomes" id="UP000002009">
    <property type="component" value="Chromosome 11"/>
</dbReference>
<reference evidence="15 16" key="1">
    <citation type="journal article" date="2009" name="Science">
        <title>Green evolution and dynamic adaptations revealed by genomes of the marine picoeukaryotes Micromonas.</title>
        <authorList>
            <person name="Worden A.Z."/>
            <person name="Lee J.H."/>
            <person name="Mock T."/>
            <person name="Rouze P."/>
            <person name="Simmons M.P."/>
            <person name="Aerts A.L."/>
            <person name="Allen A.E."/>
            <person name="Cuvelier M.L."/>
            <person name="Derelle E."/>
            <person name="Everett M.V."/>
            <person name="Foulon E."/>
            <person name="Grimwood J."/>
            <person name="Gundlach H."/>
            <person name="Henrissat B."/>
            <person name="Napoli C."/>
            <person name="McDonald S.M."/>
            <person name="Parker M.S."/>
            <person name="Rombauts S."/>
            <person name="Salamov A."/>
            <person name="Von Dassow P."/>
            <person name="Badger J.H."/>
            <person name="Coutinho P.M."/>
            <person name="Demir E."/>
            <person name="Dubchak I."/>
            <person name="Gentemann C."/>
            <person name="Eikrem W."/>
            <person name="Gready J.E."/>
            <person name="John U."/>
            <person name="Lanier W."/>
            <person name="Lindquist E.A."/>
            <person name="Lucas S."/>
            <person name="Mayer K.F."/>
            <person name="Moreau H."/>
            <person name="Not F."/>
            <person name="Otillar R."/>
            <person name="Panaud O."/>
            <person name="Pangilinan J."/>
            <person name="Paulsen I."/>
            <person name="Piegu B."/>
            <person name="Poliakov A."/>
            <person name="Robbens S."/>
            <person name="Schmutz J."/>
            <person name="Toulza E."/>
            <person name="Wyss T."/>
            <person name="Zelensky A."/>
            <person name="Zhou K."/>
            <person name="Armbrust E.V."/>
            <person name="Bhattacharya D."/>
            <person name="Goodenough U.W."/>
            <person name="Van de Peer Y."/>
            <person name="Grigoriev I.V."/>
        </authorList>
    </citation>
    <scope>NUCLEOTIDE SEQUENCE [LARGE SCALE GENOMIC DNA]</scope>
    <source>
        <strain evidence="16">RCC299 / NOUM17</strain>
    </source>
</reference>
<gene>
    <name evidence="15" type="primary">DUS</name>
    <name evidence="15" type="ORF">MICPUN_103106</name>
</gene>
<dbReference type="InterPro" id="IPR018517">
    <property type="entry name" value="tRNA_hU_synthase_CS"/>
</dbReference>
<dbReference type="CDD" id="cd02801">
    <property type="entry name" value="DUS_like_FMN"/>
    <property type="match status" value="1"/>
</dbReference>
<comment type="catalytic activity">
    <reaction evidence="10">
        <text>a 5,6-dihydrouridine in mRNA + NAD(+) = a uridine in mRNA + NADH + H(+)</text>
        <dbReference type="Rhea" id="RHEA:69851"/>
        <dbReference type="Rhea" id="RHEA-COMP:14658"/>
        <dbReference type="Rhea" id="RHEA-COMP:17789"/>
        <dbReference type="ChEBI" id="CHEBI:15378"/>
        <dbReference type="ChEBI" id="CHEBI:57540"/>
        <dbReference type="ChEBI" id="CHEBI:57945"/>
        <dbReference type="ChEBI" id="CHEBI:65315"/>
        <dbReference type="ChEBI" id="CHEBI:74443"/>
    </reaction>
    <physiologicalReaction direction="right-to-left" evidence="10">
        <dbReference type="Rhea" id="RHEA:69853"/>
    </physiologicalReaction>
</comment>
<feature type="region of interest" description="Disordered" evidence="13">
    <location>
        <begin position="9"/>
        <end position="28"/>
    </location>
</feature>
<evidence type="ECO:0000256" key="11">
    <source>
        <dbReference type="ARBA" id="ARBA00049447"/>
    </source>
</evidence>
<comment type="catalytic activity">
    <reaction evidence="11">
        <text>a 5,6-dihydrouridine in mRNA + NADP(+) = a uridine in mRNA + NADPH + H(+)</text>
        <dbReference type="Rhea" id="RHEA:69855"/>
        <dbReference type="Rhea" id="RHEA-COMP:14658"/>
        <dbReference type="Rhea" id="RHEA-COMP:17789"/>
        <dbReference type="ChEBI" id="CHEBI:15378"/>
        <dbReference type="ChEBI" id="CHEBI:57783"/>
        <dbReference type="ChEBI" id="CHEBI:58349"/>
        <dbReference type="ChEBI" id="CHEBI:65315"/>
        <dbReference type="ChEBI" id="CHEBI:74443"/>
    </reaction>
    <physiologicalReaction direction="right-to-left" evidence="11">
        <dbReference type="Rhea" id="RHEA:69857"/>
    </physiologicalReaction>
</comment>
<accession>C1EEA5</accession>
<evidence type="ECO:0000259" key="14">
    <source>
        <dbReference type="Pfam" id="PF01207"/>
    </source>
</evidence>
<comment type="similarity">
    <text evidence="2">Belongs to the Dus family. Dus3 subfamily.</text>
</comment>
<dbReference type="GO" id="GO:0003723">
    <property type="term" value="F:RNA binding"/>
    <property type="evidence" value="ECO:0007669"/>
    <property type="project" value="TreeGrafter"/>
</dbReference>
<dbReference type="EMBL" id="CP001330">
    <property type="protein sequence ID" value="ACO66502.1"/>
    <property type="molecule type" value="Genomic_DNA"/>
</dbReference>
<dbReference type="Gene3D" id="3.20.20.70">
    <property type="entry name" value="Aldolase class I"/>
    <property type="match status" value="1"/>
</dbReference>
<evidence type="ECO:0000256" key="6">
    <source>
        <dbReference type="ARBA" id="ARBA00022694"/>
    </source>
</evidence>
<dbReference type="EC" id="1.3.1.89" evidence="3"/>
<evidence type="ECO:0000256" key="5">
    <source>
        <dbReference type="ARBA" id="ARBA00022643"/>
    </source>
</evidence>
<dbReference type="InterPro" id="IPR013785">
    <property type="entry name" value="Aldolase_TIM"/>
</dbReference>
<dbReference type="OrthoDB" id="272303at2759"/>
<evidence type="ECO:0000256" key="3">
    <source>
        <dbReference type="ARBA" id="ARBA00012376"/>
    </source>
</evidence>
<dbReference type="RefSeq" id="XP_002505244.1">
    <property type="nucleotide sequence ID" value="XM_002505198.1"/>
</dbReference>
<dbReference type="OMA" id="YSGRANW"/>
<evidence type="ECO:0000256" key="2">
    <source>
        <dbReference type="ARBA" id="ARBA00005451"/>
    </source>
</evidence>
<proteinExistence type="inferred from homology"/>
<organism evidence="15 16">
    <name type="scientific">Micromonas commoda (strain RCC299 / NOUM17 / CCMP2709)</name>
    <name type="common">Picoplanktonic green alga</name>
    <dbReference type="NCBI Taxonomy" id="296587"/>
    <lineage>
        <taxon>Eukaryota</taxon>
        <taxon>Viridiplantae</taxon>
        <taxon>Chlorophyta</taxon>
        <taxon>Mamiellophyceae</taxon>
        <taxon>Mamiellales</taxon>
        <taxon>Mamiellaceae</taxon>
        <taxon>Micromonas</taxon>
    </lineage>
</organism>
<dbReference type="PROSITE" id="PS01136">
    <property type="entry name" value="UPF0034"/>
    <property type="match status" value="1"/>
</dbReference>
<feature type="region of interest" description="Disordered" evidence="13">
    <location>
        <begin position="358"/>
        <end position="378"/>
    </location>
</feature>